<feature type="transmembrane region" description="Helical" evidence="1">
    <location>
        <begin position="36"/>
        <end position="62"/>
    </location>
</feature>
<feature type="transmembrane region" description="Helical" evidence="1">
    <location>
        <begin position="82"/>
        <end position="106"/>
    </location>
</feature>
<keyword evidence="4" id="KW-1185">Reference proteome</keyword>
<gene>
    <name evidence="3" type="primary">PLESTB003778</name>
    <name evidence="2" type="synonym">PLESTB003703</name>
    <name evidence="2" type="ORF">PLESTB_001915000</name>
    <name evidence="3" type="ORF">PLESTB_001922500</name>
</gene>
<reference evidence="3 4" key="2">
    <citation type="journal article" date="2023" name="Commun. Biol.">
        <title>Reorganization of the ancestral sex-determining regions during the evolution of trioecy in Pleodorina starrii.</title>
        <authorList>
            <person name="Takahashi K."/>
            <person name="Suzuki S."/>
            <person name="Kawai-Toyooka H."/>
            <person name="Yamamoto K."/>
            <person name="Hamaji T."/>
            <person name="Ootsuki R."/>
            <person name="Yamaguchi H."/>
            <person name="Kawachi M."/>
            <person name="Higashiyama T."/>
            <person name="Nozaki H."/>
        </authorList>
    </citation>
    <scope>NUCLEOTIDE SEQUENCE [LARGE SCALE GENOMIC DNA]</scope>
    <source>
        <strain evidence="3 4">NIES-4479</strain>
    </source>
</reference>
<name>A0A9W6C2H2_9CHLO</name>
<organism evidence="3 4">
    <name type="scientific">Pleodorina starrii</name>
    <dbReference type="NCBI Taxonomy" id="330485"/>
    <lineage>
        <taxon>Eukaryota</taxon>
        <taxon>Viridiplantae</taxon>
        <taxon>Chlorophyta</taxon>
        <taxon>core chlorophytes</taxon>
        <taxon>Chlorophyceae</taxon>
        <taxon>CS clade</taxon>
        <taxon>Chlamydomonadales</taxon>
        <taxon>Volvocaceae</taxon>
        <taxon>Pleodorina</taxon>
    </lineage>
</organism>
<comment type="caution">
    <text evidence="3">The sequence shown here is derived from an EMBL/GenBank/DDBJ whole genome shotgun (WGS) entry which is preliminary data.</text>
</comment>
<evidence type="ECO:0000313" key="2">
    <source>
        <dbReference type="EMBL" id="GLC62571.1"/>
    </source>
</evidence>
<dbReference type="EMBL" id="BRXU01000067">
    <property type="protein sequence ID" value="GLC62571.1"/>
    <property type="molecule type" value="Genomic_DNA"/>
</dbReference>
<keyword evidence="1" id="KW-0812">Transmembrane</keyword>
<proteinExistence type="predicted"/>
<sequence>MTDRDVPGSSTPKGRRNEVVAAEKEQFGGMKFGSAFFGWLTATGMAVLLTALLSAIGAGVGVATNTDPGQVAQQATQDATTVGIVSGIVLALILLIAYFCGGYVAGRMARFDGAKQGIAVWLWAIVIAVVLAILGAVAGSQFNLLGQLNGFPRIPVGEGTLTTGGIIALVITALVPLVGAVLGGIAGMRFHRKVDQESQAPMPDFLRGYPRAYVAGPVAPANGLFQAITWAFDQSEDLARGVKTGTVAQAARATTFHGAVIAYAPDARMLTEAEDIDGVMAFAVVTGDNDAVSPWVDASHPQLLGGQRLSPRDPFADHPQVHQAMTGLTRHLSRCPPRTDLAELEVMTKMLDQLRTSGCRYAPEQMLAAALRLDWPGHHAWTLHEAVVQALTGPAAMSATGALRLQPST</sequence>
<reference evidence="3" key="1">
    <citation type="submission" date="2022-08" db="EMBL/GenBank/DDBJ databases">
        <authorList>
            <person name="Takahashi K."/>
            <person name="Suzuki S."/>
            <person name="Kawachi M."/>
            <person name="Higashiyama T."/>
            <person name="Nozaki H."/>
        </authorList>
    </citation>
    <scope>NUCLEOTIDE SEQUENCE</scope>
    <source>
        <strain evidence="3">NIES-4479</strain>
    </source>
</reference>
<keyword evidence="1" id="KW-1133">Transmembrane helix</keyword>
<feature type="transmembrane region" description="Helical" evidence="1">
    <location>
        <begin position="162"/>
        <end position="186"/>
    </location>
</feature>
<keyword evidence="1" id="KW-0472">Membrane</keyword>
<evidence type="ECO:0000256" key="1">
    <source>
        <dbReference type="SAM" id="Phobius"/>
    </source>
</evidence>
<feature type="transmembrane region" description="Helical" evidence="1">
    <location>
        <begin position="118"/>
        <end position="142"/>
    </location>
</feature>
<dbReference type="AlphaFoldDB" id="A0A9W6C2H2"/>
<accession>A0A9W6C2H2</accession>
<dbReference type="EMBL" id="BRXU01000067">
    <property type="protein sequence ID" value="GLC62642.1"/>
    <property type="molecule type" value="Genomic_DNA"/>
</dbReference>
<evidence type="ECO:0000313" key="3">
    <source>
        <dbReference type="EMBL" id="GLC62642.1"/>
    </source>
</evidence>
<protein>
    <submittedName>
        <fullName evidence="3">Uncharacterized protein</fullName>
    </submittedName>
</protein>
<evidence type="ECO:0000313" key="4">
    <source>
        <dbReference type="Proteomes" id="UP001165080"/>
    </source>
</evidence>
<dbReference type="Proteomes" id="UP001165080">
    <property type="component" value="Unassembled WGS sequence"/>
</dbReference>